<organism evidence="1 2">
    <name type="scientific">Coniosporium uncinatum</name>
    <dbReference type="NCBI Taxonomy" id="93489"/>
    <lineage>
        <taxon>Eukaryota</taxon>
        <taxon>Fungi</taxon>
        <taxon>Dikarya</taxon>
        <taxon>Ascomycota</taxon>
        <taxon>Pezizomycotina</taxon>
        <taxon>Dothideomycetes</taxon>
        <taxon>Dothideomycetes incertae sedis</taxon>
        <taxon>Coniosporium</taxon>
    </lineage>
</organism>
<evidence type="ECO:0000313" key="1">
    <source>
        <dbReference type="EMBL" id="KAK3065195.1"/>
    </source>
</evidence>
<reference evidence="1" key="1">
    <citation type="submission" date="2024-09" db="EMBL/GenBank/DDBJ databases">
        <title>Black Yeasts Isolated from many extreme environments.</title>
        <authorList>
            <person name="Coleine C."/>
            <person name="Stajich J.E."/>
            <person name="Selbmann L."/>
        </authorList>
    </citation>
    <scope>NUCLEOTIDE SEQUENCE</scope>
    <source>
        <strain evidence="1">CCFEE 5737</strain>
    </source>
</reference>
<dbReference type="Proteomes" id="UP001186974">
    <property type="component" value="Unassembled WGS sequence"/>
</dbReference>
<gene>
    <name evidence="1" type="ORF">LTS18_006404</name>
</gene>
<dbReference type="EMBL" id="JAWDJW010006349">
    <property type="protein sequence ID" value="KAK3065195.1"/>
    <property type="molecule type" value="Genomic_DNA"/>
</dbReference>
<accession>A0ACC3DCY7</accession>
<comment type="caution">
    <text evidence="1">The sequence shown here is derived from an EMBL/GenBank/DDBJ whole genome shotgun (WGS) entry which is preliminary data.</text>
</comment>
<name>A0ACC3DCY7_9PEZI</name>
<protein>
    <submittedName>
        <fullName evidence="1">Uncharacterized protein</fullName>
    </submittedName>
</protein>
<keyword evidence="2" id="KW-1185">Reference proteome</keyword>
<evidence type="ECO:0000313" key="2">
    <source>
        <dbReference type="Proteomes" id="UP001186974"/>
    </source>
</evidence>
<sequence length="495" mass="53985">MSFGVTQVPLIYVFRLMTCDEYYKTHPEPTLESSVDRCNNHVIEAATAQAVSLLGASTTLFGVINLFITNWSIKRFGIKRALLIQIFWPAVRLAVQNIGVQTGAGAGIIIVQCSQVITIVGGPAGYLLTLNSFVAEVVEPSERTAALGRLQGCALFGVAVGYLAGGLLSDWFNIIAPFRVTLALFLLCCVYGSLFLPSMPPSKDPGKTKSLSEFFGPLKMFAPRKWILPDGRVQMEYGVLLLGLGVFFGVLATDYIPVLLQMYSTDVFGFGTTENGYLIALNSLIRGCFLTLVFPKIISAGRKWLDKREQKDTTPHLKTDDSGIPDLPTEPHEFAAVPGLENEDQEPIQPPRLSDEQESFHFDLLFTKYSLVVDGILTGSAMFTRQSWQMYLIAVLLPLASGTAPAAKGTILQMCPADQRTEALSAISLVEMMARLSTSLIFGLIFSAFAAIGQTHLVFACNGACALFAFCIIVFSRFPPRGSRRVDVVENSDDA</sequence>
<proteinExistence type="predicted"/>